<organism evidence="2 3">
    <name type="scientific">Moniliophthora roreri</name>
    <name type="common">Frosty pod rot fungus</name>
    <name type="synonym">Monilia roreri</name>
    <dbReference type="NCBI Taxonomy" id="221103"/>
    <lineage>
        <taxon>Eukaryota</taxon>
        <taxon>Fungi</taxon>
        <taxon>Dikarya</taxon>
        <taxon>Basidiomycota</taxon>
        <taxon>Agaricomycotina</taxon>
        <taxon>Agaricomycetes</taxon>
        <taxon>Agaricomycetidae</taxon>
        <taxon>Agaricales</taxon>
        <taxon>Marasmiineae</taxon>
        <taxon>Marasmiaceae</taxon>
        <taxon>Moniliophthora</taxon>
    </lineage>
</organism>
<feature type="region of interest" description="Disordered" evidence="1">
    <location>
        <begin position="124"/>
        <end position="143"/>
    </location>
</feature>
<feature type="compositionally biased region" description="Acidic residues" evidence="1">
    <location>
        <begin position="207"/>
        <end position="219"/>
    </location>
</feature>
<name>A0A0W0GF05_MONRR</name>
<gene>
    <name evidence="2" type="ORF">WG66_273</name>
</gene>
<sequence length="345" mass="38704">MGRAPRANSNLAQYSSWSFNWKRRRKALAAQQEEVLVEELTVEHESIEEIEDTLPTIPNSGSEGPQTHTDLSFTTPIHNSITFTRPFKSPTRARVQKLSERLKYIPGHSPSKKCCRIFLNTPPTPIPSDEDPESPTVKHVRQPTDCLSPQNLSPCQLPEDLQVPSDDASNITSPILIDDSPSVPINPLPEIIDVVDQLSVHEADPEEWFDDGETSDDEDHTPISEIVDPQPDLFTPDHNDDDEEGAVFVAQAKKEFVFPPSVNEVQLAQADVAALLRVKRKGGYKRNKGGFINGLDKKTEERGQAIEMFLWGYLDLEKRDPDKRGNWTEASRQVAVFCGKSNAWM</sequence>
<evidence type="ECO:0000313" key="2">
    <source>
        <dbReference type="EMBL" id="KTB47149.1"/>
    </source>
</evidence>
<evidence type="ECO:0000313" key="3">
    <source>
        <dbReference type="Proteomes" id="UP000054988"/>
    </source>
</evidence>
<reference evidence="2 3" key="1">
    <citation type="submission" date="2015-12" db="EMBL/GenBank/DDBJ databases">
        <title>Draft genome sequence of Moniliophthora roreri, the causal agent of frosty pod rot of cacao.</title>
        <authorList>
            <person name="Aime M.C."/>
            <person name="Diaz-Valderrama J.R."/>
            <person name="Kijpornyongpan T."/>
            <person name="Phillips-Mora W."/>
        </authorList>
    </citation>
    <scope>NUCLEOTIDE SEQUENCE [LARGE SCALE GENOMIC DNA]</scope>
    <source>
        <strain evidence="2 3">MCA 2952</strain>
    </source>
</reference>
<proteinExistence type="predicted"/>
<comment type="caution">
    <text evidence="2">The sequence shown here is derived from an EMBL/GenBank/DDBJ whole genome shotgun (WGS) entry which is preliminary data.</text>
</comment>
<dbReference type="AlphaFoldDB" id="A0A0W0GF05"/>
<protein>
    <submittedName>
        <fullName evidence="2">Uncharacterized protein</fullName>
    </submittedName>
</protein>
<dbReference type="Proteomes" id="UP000054988">
    <property type="component" value="Unassembled WGS sequence"/>
</dbReference>
<feature type="region of interest" description="Disordered" evidence="1">
    <location>
        <begin position="207"/>
        <end position="242"/>
    </location>
</feature>
<accession>A0A0W0GF05</accession>
<dbReference type="EMBL" id="LATX01000118">
    <property type="protein sequence ID" value="KTB47149.1"/>
    <property type="molecule type" value="Genomic_DNA"/>
</dbReference>
<evidence type="ECO:0000256" key="1">
    <source>
        <dbReference type="SAM" id="MobiDB-lite"/>
    </source>
</evidence>